<name>A0ABQ2XZ53_9BURK</name>
<keyword evidence="2" id="KW-0732">Signal</keyword>
<keyword evidence="4" id="KW-1185">Reference proteome</keyword>
<dbReference type="Proteomes" id="UP000653343">
    <property type="component" value="Unassembled WGS sequence"/>
</dbReference>
<evidence type="ECO:0000313" key="3">
    <source>
        <dbReference type="EMBL" id="GGX43348.1"/>
    </source>
</evidence>
<feature type="signal peptide" evidence="2">
    <location>
        <begin position="1"/>
        <end position="26"/>
    </location>
</feature>
<dbReference type="RefSeq" id="WP_189357277.1">
    <property type="nucleotide sequence ID" value="NZ_BMYU01000005.1"/>
</dbReference>
<feature type="region of interest" description="Disordered" evidence="1">
    <location>
        <begin position="50"/>
        <end position="77"/>
    </location>
</feature>
<comment type="caution">
    <text evidence="3">The sequence shown here is derived from an EMBL/GenBank/DDBJ whole genome shotgun (WGS) entry which is preliminary data.</text>
</comment>
<protein>
    <submittedName>
        <fullName evidence="3">Uncharacterized protein</fullName>
    </submittedName>
</protein>
<proteinExistence type="predicted"/>
<evidence type="ECO:0000256" key="2">
    <source>
        <dbReference type="SAM" id="SignalP"/>
    </source>
</evidence>
<evidence type="ECO:0000313" key="4">
    <source>
        <dbReference type="Proteomes" id="UP000653343"/>
    </source>
</evidence>
<sequence>MPISFRQLLLCLMILVLPLQSLLALAHASCLPLAEPVTHTATMAQSHHCDEMQDDSATLKPDTSATHTTKAHPKSAGCHQLSPCCSALAFLTSPVTALPQAPAGFLPLLLVEQAQSVTLSVPVPPPRRG</sequence>
<feature type="chain" id="PRO_5045986287" evidence="2">
    <location>
        <begin position="27"/>
        <end position="129"/>
    </location>
</feature>
<reference evidence="4" key="1">
    <citation type="journal article" date="2019" name="Int. J. Syst. Evol. Microbiol.">
        <title>The Global Catalogue of Microorganisms (GCM) 10K type strain sequencing project: providing services to taxonomists for standard genome sequencing and annotation.</title>
        <authorList>
            <consortium name="The Broad Institute Genomics Platform"/>
            <consortium name="The Broad Institute Genome Sequencing Center for Infectious Disease"/>
            <person name="Wu L."/>
            <person name="Ma J."/>
        </authorList>
    </citation>
    <scope>NUCLEOTIDE SEQUENCE [LARGE SCALE GENOMIC DNA]</scope>
    <source>
        <strain evidence="4">KCTC 23917</strain>
    </source>
</reference>
<dbReference type="EMBL" id="BMYU01000005">
    <property type="protein sequence ID" value="GGX43348.1"/>
    <property type="molecule type" value="Genomic_DNA"/>
</dbReference>
<organism evidence="3 4">
    <name type="scientific">Undibacterium squillarum</name>
    <dbReference type="NCBI Taxonomy" id="1131567"/>
    <lineage>
        <taxon>Bacteria</taxon>
        <taxon>Pseudomonadati</taxon>
        <taxon>Pseudomonadota</taxon>
        <taxon>Betaproteobacteria</taxon>
        <taxon>Burkholderiales</taxon>
        <taxon>Oxalobacteraceae</taxon>
        <taxon>Undibacterium</taxon>
    </lineage>
</organism>
<accession>A0ABQ2XZ53</accession>
<gene>
    <name evidence="3" type="ORF">GCM10010946_22320</name>
</gene>
<evidence type="ECO:0000256" key="1">
    <source>
        <dbReference type="SAM" id="MobiDB-lite"/>
    </source>
</evidence>